<organism evidence="3 4">
    <name type="scientific">Prorocentrum cordatum</name>
    <dbReference type="NCBI Taxonomy" id="2364126"/>
    <lineage>
        <taxon>Eukaryota</taxon>
        <taxon>Sar</taxon>
        <taxon>Alveolata</taxon>
        <taxon>Dinophyceae</taxon>
        <taxon>Prorocentrales</taxon>
        <taxon>Prorocentraceae</taxon>
        <taxon>Prorocentrum</taxon>
    </lineage>
</organism>
<keyword evidence="4" id="KW-1185">Reference proteome</keyword>
<dbReference type="NCBIfam" id="TIGR01444">
    <property type="entry name" value="fkbM_fam"/>
    <property type="match status" value="1"/>
</dbReference>
<gene>
    <name evidence="3" type="ORF">PCOR1329_LOCUS16773</name>
</gene>
<feature type="non-terminal residue" evidence="3">
    <location>
        <position position="1197"/>
    </location>
</feature>
<dbReference type="Proteomes" id="UP001189429">
    <property type="component" value="Unassembled WGS sequence"/>
</dbReference>
<dbReference type="EMBL" id="CAUYUJ010005158">
    <property type="protein sequence ID" value="CAK0812498.1"/>
    <property type="molecule type" value="Genomic_DNA"/>
</dbReference>
<comment type="caution">
    <text evidence="3">The sequence shown here is derived from an EMBL/GenBank/DDBJ whole genome shotgun (WGS) entry which is preliminary data.</text>
</comment>
<evidence type="ECO:0000313" key="3">
    <source>
        <dbReference type="EMBL" id="CAK0812498.1"/>
    </source>
</evidence>
<dbReference type="Gene3D" id="3.40.50.150">
    <property type="entry name" value="Vaccinia Virus protein VP39"/>
    <property type="match status" value="2"/>
</dbReference>
<sequence>MMYECFNTVSLSSIWAPDDPQPDEATREPQAIAVAHEQLEMRIAANLEVPSSLDQEAARCMAVRLPETDQRVSIRSGLAQASARPREANAQPQSRSFGVEASAAGCNFHIFKFGPERGGESRFHPATAPVLTAIAIGQPGTGPLGAGGQQEVPEQPPAPRAADLERWARGPLFSERGSLHHATVRSHRGTYDLTIAPLRGGQPLAEGWESGRTAELCRQFRDTAGEVGNFLDVGASIGTVTIPMADCLRFRGGRVIAVEGSPPVADHLAVGILANNLQNVDMYMYAVGAPDDRGVVTTGDRMLASNPAMKAILAAKVGIEGHEGHFLKNSQRLFSTYPPCIMTIELVPERLERAGTPVEGVLDMLASWGYSDVPTAANLGASSAKGGTMTLTQKDLPACLERVRARAAESSVRSGANFSDPGALSAALAREARARELIAMLRQEQPRRPAGAVQNASEPQAGSLLKAAEMASDPMVADLERWGRGPLLSGNGSLHRARVASRRGAYDLTVAAFGRREDREVSSALLDWKGWENDQNAEMCGQFFKDTGPEAGNFLDVGANLGTFTIPMADCLTVGGRGGRVIAVEGMPPIADHLAVGILANNLQNVDMYMYAVGAPDDPKEVTMTLNPVNKASSAVKGNKPLAKMSTGQLEEYQVPLTTGDRMLASNPAMKAILVAKVGIEGHEGHFLEGSQRLFSQYPPCIMTIELVPHRLQRAGTPVEGILVQLASWGYGDVPTAAHLRASSAQGRTRTLAQRDLPACLERVRAHAAESRIPPPNFSDPDALSTAVAREARAKELDAMLVTHKRPRVAWWLSAWQMEPCQPLPQPLGVAQDVAQGARQGGGQGVAQKAGAGVVARQARAVLAQAPDTAVKKFGDLSSGIWDKTSLSGPGSRPEACSPFVDFFLGWMRNHTDVESMVEISVITADKEYLAKNGKAGLRSMVFQQGDMLVDKTLPEADLLFTKDTLIHFPNKCINLFISQTVVQCPPKYKYVMFVHDMRERDEENTDINNFGDYHGMQLRNRPFGLNVTTAFTWTAELDGKKRVVQVFDTEGRAPLAGALADPSVEAKAAQGEHEGSVERPAADLRGPFGPGARVPRGAARPPWTARPPREACRRAGGASAARRRRRRWAARGSLRRSTLSRLRRGWRGGGPPDGHEARVHKRGVLHPHSRMEKTHPGQGPGTQEAGRLPEGLRRAS</sequence>
<evidence type="ECO:0000256" key="1">
    <source>
        <dbReference type="SAM" id="MobiDB-lite"/>
    </source>
</evidence>
<dbReference type="InterPro" id="IPR029063">
    <property type="entry name" value="SAM-dependent_MTases_sf"/>
</dbReference>
<feature type="compositionally biased region" description="Basic and acidic residues" evidence="1">
    <location>
        <begin position="1071"/>
        <end position="1083"/>
    </location>
</feature>
<accession>A0ABN9R839</accession>
<dbReference type="CDD" id="cd02440">
    <property type="entry name" value="AdoMet_MTases"/>
    <property type="match status" value="1"/>
</dbReference>
<feature type="region of interest" description="Disordered" evidence="1">
    <location>
        <begin position="1067"/>
        <end position="1197"/>
    </location>
</feature>
<name>A0ABN9R839_9DINO</name>
<dbReference type="Pfam" id="PF05050">
    <property type="entry name" value="Methyltransf_21"/>
    <property type="match status" value="1"/>
</dbReference>
<feature type="domain" description="Methyltransferase FkbM" evidence="2">
    <location>
        <begin position="556"/>
        <end position="731"/>
    </location>
</feature>
<feature type="compositionally biased region" description="Basic residues" evidence="1">
    <location>
        <begin position="1159"/>
        <end position="1169"/>
    </location>
</feature>
<dbReference type="SUPFAM" id="SSF53335">
    <property type="entry name" value="S-adenosyl-L-methionine-dependent methyltransferases"/>
    <property type="match status" value="2"/>
</dbReference>
<reference evidence="3" key="1">
    <citation type="submission" date="2023-10" db="EMBL/GenBank/DDBJ databases">
        <authorList>
            <person name="Chen Y."/>
            <person name="Shah S."/>
            <person name="Dougan E. K."/>
            <person name="Thang M."/>
            <person name="Chan C."/>
        </authorList>
    </citation>
    <scope>NUCLEOTIDE SEQUENCE [LARGE SCALE GENOMIC DNA]</scope>
</reference>
<dbReference type="InterPro" id="IPR052514">
    <property type="entry name" value="SAM-dependent_MTase"/>
</dbReference>
<evidence type="ECO:0000259" key="2">
    <source>
        <dbReference type="Pfam" id="PF05050"/>
    </source>
</evidence>
<proteinExistence type="predicted"/>
<dbReference type="InterPro" id="IPR006342">
    <property type="entry name" value="FkbM_mtfrase"/>
</dbReference>
<evidence type="ECO:0000313" key="4">
    <source>
        <dbReference type="Proteomes" id="UP001189429"/>
    </source>
</evidence>
<protein>
    <recommendedName>
        <fullName evidence="2">Methyltransferase FkbM domain-containing protein</fullName>
    </recommendedName>
</protein>
<dbReference type="PANTHER" id="PTHR34203">
    <property type="entry name" value="METHYLTRANSFERASE, FKBM FAMILY PROTEIN"/>
    <property type="match status" value="1"/>
</dbReference>
<dbReference type="PANTHER" id="PTHR34203:SF15">
    <property type="entry name" value="SLL1173 PROTEIN"/>
    <property type="match status" value="1"/>
</dbReference>
<feature type="compositionally biased region" description="Low complexity" evidence="1">
    <location>
        <begin position="1131"/>
        <end position="1141"/>
    </location>
</feature>